<comment type="caution">
    <text evidence="1">The sequence shown here is derived from an EMBL/GenBank/DDBJ whole genome shotgun (WGS) entry which is preliminary data.</text>
</comment>
<dbReference type="EMBL" id="SJPJ01000002">
    <property type="protein sequence ID" value="TWT76541.1"/>
    <property type="molecule type" value="Genomic_DNA"/>
</dbReference>
<name>A0A5C5YNM4_9BACT</name>
<reference evidence="1 2" key="1">
    <citation type="submission" date="2019-02" db="EMBL/GenBank/DDBJ databases">
        <title>Deep-cultivation of Planctomycetes and their phenomic and genomic characterization uncovers novel biology.</title>
        <authorList>
            <person name="Wiegand S."/>
            <person name="Jogler M."/>
            <person name="Boedeker C."/>
            <person name="Pinto D."/>
            <person name="Vollmers J."/>
            <person name="Rivas-Marin E."/>
            <person name="Kohn T."/>
            <person name="Peeters S.H."/>
            <person name="Heuer A."/>
            <person name="Rast P."/>
            <person name="Oberbeckmann S."/>
            <person name="Bunk B."/>
            <person name="Jeske O."/>
            <person name="Meyerdierks A."/>
            <person name="Storesund J.E."/>
            <person name="Kallscheuer N."/>
            <person name="Luecker S."/>
            <person name="Lage O.M."/>
            <person name="Pohl T."/>
            <person name="Merkel B.J."/>
            <person name="Hornburger P."/>
            <person name="Mueller R.-W."/>
            <person name="Bruemmer F."/>
            <person name="Labrenz M."/>
            <person name="Spormann A.M."/>
            <person name="Op Den Camp H."/>
            <person name="Overmann J."/>
            <person name="Amann R."/>
            <person name="Jetten M.S.M."/>
            <person name="Mascher T."/>
            <person name="Medema M.H."/>
            <person name="Devos D.P."/>
            <person name="Kaster A.-K."/>
            <person name="Ovreas L."/>
            <person name="Rohde M."/>
            <person name="Galperin M.Y."/>
            <person name="Jogler C."/>
        </authorList>
    </citation>
    <scope>NUCLEOTIDE SEQUENCE [LARGE SCALE GENOMIC DNA]</scope>
    <source>
        <strain evidence="1 2">CA13</strain>
    </source>
</reference>
<protein>
    <submittedName>
        <fullName evidence="1">Uncharacterized protein</fullName>
    </submittedName>
</protein>
<dbReference type="AlphaFoldDB" id="A0A5C5YNM4"/>
<sequence>MANRVGDRSTRWFFYGEFHARNIFRSSAQTLMGLRSATMKIRMTRTIGKVDEPQKSRGLVRDGNDGSNAVEKVLSHV</sequence>
<evidence type="ECO:0000313" key="2">
    <source>
        <dbReference type="Proteomes" id="UP000315010"/>
    </source>
</evidence>
<accession>A0A5C5YNM4</accession>
<gene>
    <name evidence="1" type="ORF">CA13_70360</name>
</gene>
<evidence type="ECO:0000313" key="1">
    <source>
        <dbReference type="EMBL" id="TWT76541.1"/>
    </source>
</evidence>
<proteinExistence type="predicted"/>
<keyword evidence="2" id="KW-1185">Reference proteome</keyword>
<organism evidence="1 2">
    <name type="scientific">Novipirellula herctigrandis</name>
    <dbReference type="NCBI Taxonomy" id="2527986"/>
    <lineage>
        <taxon>Bacteria</taxon>
        <taxon>Pseudomonadati</taxon>
        <taxon>Planctomycetota</taxon>
        <taxon>Planctomycetia</taxon>
        <taxon>Pirellulales</taxon>
        <taxon>Pirellulaceae</taxon>
        <taxon>Novipirellula</taxon>
    </lineage>
</organism>
<dbReference type="Proteomes" id="UP000315010">
    <property type="component" value="Unassembled WGS sequence"/>
</dbReference>